<comment type="subcellular location">
    <subcellularLocation>
        <location evidence="1">Membrane</location>
        <topology evidence="1">Single-pass membrane protein</topology>
    </subcellularLocation>
</comment>
<evidence type="ECO:0000256" key="3">
    <source>
        <dbReference type="ARBA" id="ARBA00022989"/>
    </source>
</evidence>
<dbReference type="Gene3D" id="1.10.287.700">
    <property type="entry name" value="Helix hairpin bin"/>
    <property type="match status" value="1"/>
</dbReference>
<evidence type="ECO:0000313" key="7">
    <source>
        <dbReference type="EMBL" id="KAK7488008.1"/>
    </source>
</evidence>
<feature type="compositionally biased region" description="Low complexity" evidence="5">
    <location>
        <begin position="254"/>
        <end position="290"/>
    </location>
</feature>
<feature type="non-terminal residue" evidence="7">
    <location>
        <position position="1"/>
    </location>
</feature>
<reference evidence="7 8" key="1">
    <citation type="journal article" date="2023" name="Sci. Data">
        <title>Genome assembly of the Korean intertidal mud-creeper Batillaria attramentaria.</title>
        <authorList>
            <person name="Patra A.K."/>
            <person name="Ho P.T."/>
            <person name="Jun S."/>
            <person name="Lee S.J."/>
            <person name="Kim Y."/>
            <person name="Won Y.J."/>
        </authorList>
    </citation>
    <scope>NUCLEOTIDE SEQUENCE [LARGE SCALE GENOMIC DNA]</scope>
    <source>
        <strain evidence="7">Wonlab-2016</strain>
    </source>
</reference>
<keyword evidence="4 6" id="KW-0472">Membrane</keyword>
<evidence type="ECO:0000256" key="6">
    <source>
        <dbReference type="SAM" id="Phobius"/>
    </source>
</evidence>
<keyword evidence="2 6" id="KW-0812">Transmembrane</keyword>
<feature type="region of interest" description="Disordered" evidence="5">
    <location>
        <begin position="348"/>
        <end position="426"/>
    </location>
</feature>
<evidence type="ECO:0008006" key="9">
    <source>
        <dbReference type="Google" id="ProtNLM"/>
    </source>
</evidence>
<evidence type="ECO:0000256" key="4">
    <source>
        <dbReference type="ARBA" id="ARBA00023136"/>
    </source>
</evidence>
<keyword evidence="3 6" id="KW-1133">Transmembrane helix</keyword>
<dbReference type="Proteomes" id="UP001519460">
    <property type="component" value="Unassembled WGS sequence"/>
</dbReference>
<dbReference type="AlphaFoldDB" id="A0ABD0KLX0"/>
<evidence type="ECO:0000256" key="2">
    <source>
        <dbReference type="ARBA" id="ARBA00022692"/>
    </source>
</evidence>
<feature type="region of interest" description="Disordered" evidence="5">
    <location>
        <begin position="488"/>
        <end position="515"/>
    </location>
</feature>
<dbReference type="GO" id="GO:0016020">
    <property type="term" value="C:membrane"/>
    <property type="evidence" value="ECO:0007669"/>
    <property type="project" value="UniProtKB-SubCell"/>
</dbReference>
<evidence type="ECO:0000256" key="1">
    <source>
        <dbReference type="ARBA" id="ARBA00004167"/>
    </source>
</evidence>
<feature type="region of interest" description="Disordered" evidence="5">
    <location>
        <begin position="170"/>
        <end position="309"/>
    </location>
</feature>
<gene>
    <name evidence="7" type="ORF">BaRGS_00020753</name>
</gene>
<protein>
    <recommendedName>
        <fullName evidence="9">Ig-like domain-containing protein</fullName>
    </recommendedName>
</protein>
<evidence type="ECO:0000313" key="8">
    <source>
        <dbReference type="Proteomes" id="UP001519460"/>
    </source>
</evidence>
<dbReference type="PANTHER" id="PTHR15549">
    <property type="entry name" value="PAIRED IMMUNOGLOBULIN-LIKE TYPE 2 RECEPTOR"/>
    <property type="match status" value="1"/>
</dbReference>
<feature type="compositionally biased region" description="Basic and acidic residues" evidence="5">
    <location>
        <begin position="378"/>
        <end position="392"/>
    </location>
</feature>
<proteinExistence type="predicted"/>
<dbReference type="InterPro" id="IPR051694">
    <property type="entry name" value="Immunoregulatory_rcpt-like"/>
</dbReference>
<organism evidence="7 8">
    <name type="scientific">Batillaria attramentaria</name>
    <dbReference type="NCBI Taxonomy" id="370345"/>
    <lineage>
        <taxon>Eukaryota</taxon>
        <taxon>Metazoa</taxon>
        <taxon>Spiralia</taxon>
        <taxon>Lophotrochozoa</taxon>
        <taxon>Mollusca</taxon>
        <taxon>Gastropoda</taxon>
        <taxon>Caenogastropoda</taxon>
        <taxon>Sorbeoconcha</taxon>
        <taxon>Cerithioidea</taxon>
        <taxon>Batillariidae</taxon>
        <taxon>Batillaria</taxon>
    </lineage>
</organism>
<evidence type="ECO:0000256" key="5">
    <source>
        <dbReference type="SAM" id="MobiDB-lite"/>
    </source>
</evidence>
<keyword evidence="8" id="KW-1185">Reference proteome</keyword>
<feature type="transmembrane region" description="Helical" evidence="6">
    <location>
        <begin position="315"/>
        <end position="341"/>
    </location>
</feature>
<accession>A0ABD0KLX0</accession>
<feature type="compositionally biased region" description="Polar residues" evidence="5">
    <location>
        <begin position="224"/>
        <end position="253"/>
    </location>
</feature>
<feature type="compositionally biased region" description="Basic and acidic residues" evidence="5">
    <location>
        <begin position="501"/>
        <end position="515"/>
    </location>
</feature>
<dbReference type="GO" id="GO:0071944">
    <property type="term" value="C:cell periphery"/>
    <property type="evidence" value="ECO:0007669"/>
    <property type="project" value="UniProtKB-ARBA"/>
</dbReference>
<dbReference type="EMBL" id="JACVVK020000156">
    <property type="protein sequence ID" value="KAK7488008.1"/>
    <property type="molecule type" value="Genomic_DNA"/>
</dbReference>
<name>A0ABD0KLX0_9CAEN</name>
<comment type="caution">
    <text evidence="7">The sequence shown here is derived from an EMBL/GenBank/DDBJ whole genome shotgun (WGS) entry which is preliminary data.</text>
</comment>
<feature type="compositionally biased region" description="Low complexity" evidence="5">
    <location>
        <begin position="170"/>
        <end position="206"/>
    </location>
</feature>
<sequence>VSIEDCDDTGITSVAEGGVIQIACTHDPAFSVEWFLQPEGVNTNHSLGSCQQKLPISLDIVECKNGTTYSEVEMNTNRNVTTLTLSKGGSSADRIFGVLTCRTQTGAAYCRINITFGGLTVASSPATEGITQTTLDITTASFQPTEGITTASSATTEGITTASFQPTEGITTASSTTTEGITTASSTTTEGITTATPPTTEGITTASPPTTEGITAASPPTAEGISTASPPTNAGITTASSPTTEGITTASSPTTDGITTASSSTTDGTTLDLSKASSSASSPEPFPRSSLISKGAPTTLATEAGPTDSLNSSRLLSVAAIAGLSAAAVVVLVIVASLVIYAKRKQARGGDDENLRIPQTSSHDNLHNVLERTTNSSDDTHDRSSQGIERRQTSGLELGDYRQVGPRDSADLGNSDYTIIQDDYTDPHGYENVARVEVLGSDQRDYMQLLPWVGSDSHDGGDVKGDFMLPGSSTRNGKKTEKDAVYENTGPIESPESECEGYSKLEPRDSVDSGADEYTRLRPEEGSESATYTQLETRQGVTLENQYTALVLMDAHQLGRDSNQPISNQGFDNTGQGENTDAAFATEENFDSVYEINT</sequence>